<dbReference type="Pfam" id="PF20249">
    <property type="entry name" value="VasX_N"/>
    <property type="match status" value="1"/>
</dbReference>
<feature type="domain" description="Toxin VasX N-terminal region" evidence="3">
    <location>
        <begin position="33"/>
        <end position="154"/>
    </location>
</feature>
<accession>A0A1E3WMU7</accession>
<name>A0A1E3WMU7_9VIBR</name>
<evidence type="ECO:0000256" key="1">
    <source>
        <dbReference type="SAM" id="Coils"/>
    </source>
</evidence>
<dbReference type="AlphaFoldDB" id="A0A1E3WMU7"/>
<proteinExistence type="predicted"/>
<keyword evidence="2" id="KW-0472">Membrane</keyword>
<evidence type="ECO:0000313" key="5">
    <source>
        <dbReference type="Proteomes" id="UP000095131"/>
    </source>
</evidence>
<feature type="transmembrane region" description="Helical" evidence="2">
    <location>
        <begin position="848"/>
        <end position="866"/>
    </location>
</feature>
<sequence length="1130" mass="128757">MVLYLNAQMKMLEISLQHVLLWALEFNCYPCDMRYAICEDDDALEASCHGSLYHEQNNTGMRPVEEGFIYCIHTSDPEIIKAFSVQKDGTMTGSQLKKGDEKFRENGESALIFERNGTLKTLFVPIELTSRCASMLLSSNSDQSQLMNSLDLSSLDIEQGSKNFVPVKKLKQSIDFTAEIVQPKDEFDLGKYTWLDFDGLFSDRQGSITSSVQEKYVNDHGILLFDDICSDIKEIAEQRDRILAQYKKYCESDQDGYTRLERFEMAKVLEQLMSTDVHVRKMVAELIKDSNINIDDKAQVENFNELVSDYFHAVENRNNYKAEKHVNYNGRTIYISKNAKAESCSEKLERLYGIEIQKITSVARDNLNEYRNLVEGKKYGGSGMKDVIDKEAVDTFTQEWEDKKQWFAKHCEKYLPLLKYIAPKWHLLSAYLSPIDAHVIDMKLNYEDTLYSCLNHGDPDWINDYYFGESEFPLSVYSDLSSVSVDYLYKDIGAIFKKNLDLGEKLKGVEKFQEKIDKANKLKVLIDFGADEVRTRISESLMLKQESFAVALTNGLKTSGLDLNYQEKLANFFDNMSHSTRRYVHLNLELMNLSWNSPDGLSVRKLETLSNNVERAKSQFKVSLINYKKIKASYKKIRTQPKARRDVLRKQYNADLRKSKIQLNEAKSNLLQNVEEFKSNINASTAILTGASLSLADIEAEAAKVTRSGQTIDELFKKDGKYDSQKVWKHSVNSFLAIVYTYSAWQAWKSLLDEETDGDVLAVLSTTSFAAASYLGIANTVVAASLTARATEGSSRSLRALGMTSKWAVYTGTSAAILGFVAIGIRTWNAGVDVFDSYRSNRSDVQTYLAFSRAGLSFIGGVVAGIETYKYGQIAVLLYRARTGVGAIAITANVSFLSIAARYIRLNVALWAAFFVIDKIWQYYRWPDLVSWANQTLWGKNDQHWSMDEHYKELEPNLVIPSMTYSIEGNTYQSGQVGEAEAVVRFHLPNIASPDEKNTRIAIWAFSAGYLSTPAKWTNILPALKAESDITLIETGDCEITFYLRSDWLYDKRISQIKFQVEITSQHEETHYCYWDVRCERAYFGPDETPNVLCFNVIREPNWVSTVRSVLSISEEWGKLPEHPMTPWSE</sequence>
<dbReference type="Proteomes" id="UP000095131">
    <property type="component" value="Unassembled WGS sequence"/>
</dbReference>
<keyword evidence="1" id="KW-0175">Coiled coil</keyword>
<keyword evidence="2" id="KW-1133">Transmembrane helix</keyword>
<feature type="transmembrane region" description="Helical" evidence="2">
    <location>
        <begin position="807"/>
        <end position="828"/>
    </location>
</feature>
<gene>
    <name evidence="4" type="ORF">VSF3289_01359</name>
</gene>
<feature type="coiled-coil region" evidence="1">
    <location>
        <begin position="649"/>
        <end position="680"/>
    </location>
</feature>
<evidence type="ECO:0000256" key="2">
    <source>
        <dbReference type="SAM" id="Phobius"/>
    </source>
</evidence>
<dbReference type="InterPro" id="IPR046864">
    <property type="entry name" value="VasX_N"/>
</dbReference>
<organism evidence="4 5">
    <name type="scientific">Vibrio scophthalmi</name>
    <dbReference type="NCBI Taxonomy" id="45658"/>
    <lineage>
        <taxon>Bacteria</taxon>
        <taxon>Pseudomonadati</taxon>
        <taxon>Pseudomonadota</taxon>
        <taxon>Gammaproteobacteria</taxon>
        <taxon>Vibrionales</taxon>
        <taxon>Vibrionaceae</taxon>
        <taxon>Vibrio</taxon>
    </lineage>
</organism>
<evidence type="ECO:0000313" key="4">
    <source>
        <dbReference type="EMBL" id="ODS11094.1"/>
    </source>
</evidence>
<keyword evidence="2" id="KW-0812">Transmembrane</keyword>
<reference evidence="4 5" key="1">
    <citation type="submission" date="2016-08" db="EMBL/GenBank/DDBJ databases">
        <title>Genome sequencing of Vibrio scophthalmi strain FP3289, an isolated from Paralichthys olivaceus.</title>
        <authorList>
            <person name="Han H.-J."/>
        </authorList>
    </citation>
    <scope>NUCLEOTIDE SEQUENCE [LARGE SCALE GENOMIC DNA]</scope>
    <source>
        <strain evidence="4 5">FP3289</strain>
    </source>
</reference>
<feature type="transmembrane region" description="Helical" evidence="2">
    <location>
        <begin position="760"/>
        <end position="786"/>
    </location>
</feature>
<feature type="transmembrane region" description="Helical" evidence="2">
    <location>
        <begin position="878"/>
        <end position="897"/>
    </location>
</feature>
<comment type="caution">
    <text evidence="4">The sequence shown here is derived from an EMBL/GenBank/DDBJ whole genome shotgun (WGS) entry which is preliminary data.</text>
</comment>
<evidence type="ECO:0000259" key="3">
    <source>
        <dbReference type="Pfam" id="PF20249"/>
    </source>
</evidence>
<protein>
    <recommendedName>
        <fullName evidence="3">Toxin VasX N-terminal region domain-containing protein</fullName>
    </recommendedName>
</protein>
<dbReference type="EMBL" id="MDCJ01000002">
    <property type="protein sequence ID" value="ODS11094.1"/>
    <property type="molecule type" value="Genomic_DNA"/>
</dbReference>